<evidence type="ECO:0000313" key="3">
    <source>
        <dbReference type="Proteomes" id="UP000249754"/>
    </source>
</evidence>
<dbReference type="EMBL" id="QLLR01000008">
    <property type="protein sequence ID" value="RAJ31722.1"/>
    <property type="molecule type" value="Genomic_DNA"/>
</dbReference>
<feature type="transmembrane region" description="Helical" evidence="1">
    <location>
        <begin position="164"/>
        <end position="187"/>
    </location>
</feature>
<name>A0A327ST80_9SPHI</name>
<proteinExistence type="predicted"/>
<evidence type="ECO:0000256" key="1">
    <source>
        <dbReference type="SAM" id="Phobius"/>
    </source>
</evidence>
<accession>A0A327ST80</accession>
<keyword evidence="1" id="KW-1133">Transmembrane helix</keyword>
<reference evidence="2 3" key="1">
    <citation type="submission" date="2018-06" db="EMBL/GenBank/DDBJ databases">
        <title>Genomic Encyclopedia of Archaeal and Bacterial Type Strains, Phase II (KMG-II): from individual species to whole genera.</title>
        <authorList>
            <person name="Goeker M."/>
        </authorList>
    </citation>
    <scope>NUCLEOTIDE SEQUENCE [LARGE SCALE GENOMIC DNA]</scope>
    <source>
        <strain evidence="2 3">DSM 14825</strain>
    </source>
</reference>
<evidence type="ECO:0000313" key="2">
    <source>
        <dbReference type="EMBL" id="RAJ31722.1"/>
    </source>
</evidence>
<protein>
    <submittedName>
        <fullName evidence="2">Uncharacterized protein</fullName>
    </submittedName>
</protein>
<sequence>MDNEVWNISTDNKAKIDKDIANYIIEQGEKSLKYSIEVADKTTSKSITLLLIFLPITSTIVGFLINSVRQNKTLISSETILLAYLLIVCIVALIFVVKLMLPRNTMAMGREPKQLVVDQILQLADRSNEDKLMIYKLNEIKNYQYKIDYNRKQNDSRILLFRHILLYTSITAIFGLICYILIVYLSAVQLL</sequence>
<dbReference type="AlphaFoldDB" id="A0A327ST80"/>
<comment type="caution">
    <text evidence="2">The sequence shown here is derived from an EMBL/GenBank/DDBJ whole genome shotgun (WGS) entry which is preliminary data.</text>
</comment>
<keyword evidence="1" id="KW-0812">Transmembrane</keyword>
<keyword evidence="1" id="KW-0472">Membrane</keyword>
<feature type="transmembrane region" description="Helical" evidence="1">
    <location>
        <begin position="47"/>
        <end position="68"/>
    </location>
</feature>
<organism evidence="2 3">
    <name type="scientific">Pedobacter cryoconitis</name>
    <dbReference type="NCBI Taxonomy" id="188932"/>
    <lineage>
        <taxon>Bacteria</taxon>
        <taxon>Pseudomonadati</taxon>
        <taxon>Bacteroidota</taxon>
        <taxon>Sphingobacteriia</taxon>
        <taxon>Sphingobacteriales</taxon>
        <taxon>Sphingobacteriaceae</taxon>
        <taxon>Pedobacter</taxon>
    </lineage>
</organism>
<feature type="transmembrane region" description="Helical" evidence="1">
    <location>
        <begin position="80"/>
        <end position="101"/>
    </location>
</feature>
<dbReference type="Proteomes" id="UP000249754">
    <property type="component" value="Unassembled WGS sequence"/>
</dbReference>
<dbReference type="RefSeq" id="WP_111633741.1">
    <property type="nucleotide sequence ID" value="NZ_QLLR01000008.1"/>
</dbReference>
<gene>
    <name evidence="2" type="ORF">LY11_02222</name>
</gene>